<evidence type="ECO:0000259" key="7">
    <source>
        <dbReference type="PROSITE" id="PS50071"/>
    </source>
</evidence>
<sequence>MARSSKLEAMPTQPFSIAWILNLPEGGKASTQARSRTRDSDETMAARCFSSRTATCKTEAGIAKMCHTSVEDMESESEKETMGKTQDGLRKSEGESDEGRESWYRSRRPRTSFQRHQLDVMERAFFRNPYPDVCTARTIALHLHLQEERVLVLQIPGLRRLVTSQRRCCLFHREPGSFPT</sequence>
<keyword evidence="9" id="KW-1185">Reference proteome</keyword>
<dbReference type="PANTHER" id="PTHR46966:SF1">
    <property type="entry name" value="HOMEOBOX EXPRESSED IN ES CELLS 1"/>
    <property type="match status" value="1"/>
</dbReference>
<keyword evidence="4 5" id="KW-0539">Nucleus</keyword>
<comment type="similarity">
    <text evidence="2">Belongs to the ANF homeobox family.</text>
</comment>
<reference evidence="8" key="1">
    <citation type="submission" date="2025-08" db="UniProtKB">
        <authorList>
            <consortium name="Ensembl"/>
        </authorList>
    </citation>
    <scope>IDENTIFICATION</scope>
</reference>
<name>A0A8C4QZ98_EPTBU</name>
<dbReference type="PANTHER" id="PTHR46966">
    <property type="entry name" value="HOMEOBOX EXPRESSED IN ES CELLS 1"/>
    <property type="match status" value="1"/>
</dbReference>
<evidence type="ECO:0000256" key="1">
    <source>
        <dbReference type="ARBA" id="ARBA00004123"/>
    </source>
</evidence>
<dbReference type="GO" id="GO:0005634">
    <property type="term" value="C:nucleus"/>
    <property type="evidence" value="ECO:0007669"/>
    <property type="project" value="UniProtKB-SubCell"/>
</dbReference>
<keyword evidence="3" id="KW-0217">Developmental protein</keyword>
<dbReference type="Proteomes" id="UP000694388">
    <property type="component" value="Unplaced"/>
</dbReference>
<evidence type="ECO:0000313" key="9">
    <source>
        <dbReference type="Proteomes" id="UP000694388"/>
    </source>
</evidence>
<accession>A0A8C4QZ98</accession>
<evidence type="ECO:0000256" key="6">
    <source>
        <dbReference type="SAM" id="MobiDB-lite"/>
    </source>
</evidence>
<reference evidence="8" key="2">
    <citation type="submission" date="2025-09" db="UniProtKB">
        <authorList>
            <consortium name="Ensembl"/>
        </authorList>
    </citation>
    <scope>IDENTIFICATION</scope>
</reference>
<evidence type="ECO:0000256" key="5">
    <source>
        <dbReference type="RuleBase" id="RU000682"/>
    </source>
</evidence>
<keyword evidence="4 5" id="KW-0371">Homeobox</keyword>
<dbReference type="GO" id="GO:0001227">
    <property type="term" value="F:DNA-binding transcription repressor activity, RNA polymerase II-specific"/>
    <property type="evidence" value="ECO:0007669"/>
    <property type="project" value="TreeGrafter"/>
</dbReference>
<dbReference type="Pfam" id="PF00046">
    <property type="entry name" value="Homeodomain"/>
    <property type="match status" value="1"/>
</dbReference>
<dbReference type="GO" id="GO:0000978">
    <property type="term" value="F:RNA polymerase II cis-regulatory region sequence-specific DNA binding"/>
    <property type="evidence" value="ECO:0007669"/>
    <property type="project" value="TreeGrafter"/>
</dbReference>
<proteinExistence type="inferred from homology"/>
<dbReference type="InterPro" id="IPR009057">
    <property type="entry name" value="Homeodomain-like_sf"/>
</dbReference>
<feature type="DNA-binding region" description="Homeobox" evidence="4">
    <location>
        <begin position="106"/>
        <end position="151"/>
    </location>
</feature>
<dbReference type="AlphaFoldDB" id="A0A8C4QZ98"/>
<dbReference type="GO" id="GO:0021983">
    <property type="term" value="P:pituitary gland development"/>
    <property type="evidence" value="ECO:0007669"/>
    <property type="project" value="TreeGrafter"/>
</dbReference>
<evidence type="ECO:0000313" key="8">
    <source>
        <dbReference type="Ensembl" id="ENSEBUP00000021824.1"/>
    </source>
</evidence>
<protein>
    <recommendedName>
        <fullName evidence="7">Homeobox domain-containing protein</fullName>
    </recommendedName>
</protein>
<dbReference type="Ensembl" id="ENSEBUT00000022400.1">
    <property type="protein sequence ID" value="ENSEBUP00000021824.1"/>
    <property type="gene ID" value="ENSEBUG00000013466.1"/>
</dbReference>
<keyword evidence="4 5" id="KW-0238">DNA-binding</keyword>
<organism evidence="8 9">
    <name type="scientific">Eptatretus burgeri</name>
    <name type="common">Inshore hagfish</name>
    <dbReference type="NCBI Taxonomy" id="7764"/>
    <lineage>
        <taxon>Eukaryota</taxon>
        <taxon>Metazoa</taxon>
        <taxon>Chordata</taxon>
        <taxon>Craniata</taxon>
        <taxon>Vertebrata</taxon>
        <taxon>Cyclostomata</taxon>
        <taxon>Myxini</taxon>
        <taxon>Myxiniformes</taxon>
        <taxon>Myxinidae</taxon>
        <taxon>Eptatretinae</taxon>
        <taxon>Eptatretus</taxon>
    </lineage>
</organism>
<dbReference type="PROSITE" id="PS50071">
    <property type="entry name" value="HOMEOBOX_2"/>
    <property type="match status" value="1"/>
</dbReference>
<evidence type="ECO:0000256" key="4">
    <source>
        <dbReference type="PROSITE-ProRule" id="PRU00108"/>
    </source>
</evidence>
<dbReference type="SUPFAM" id="SSF46689">
    <property type="entry name" value="Homeodomain-like"/>
    <property type="match status" value="1"/>
</dbReference>
<evidence type="ECO:0000256" key="2">
    <source>
        <dbReference type="ARBA" id="ARBA00006791"/>
    </source>
</evidence>
<evidence type="ECO:0000256" key="3">
    <source>
        <dbReference type="ARBA" id="ARBA00022473"/>
    </source>
</evidence>
<dbReference type="CDD" id="cd00086">
    <property type="entry name" value="homeodomain"/>
    <property type="match status" value="1"/>
</dbReference>
<feature type="compositionally biased region" description="Basic and acidic residues" evidence="6">
    <location>
        <begin position="76"/>
        <end position="104"/>
    </location>
</feature>
<dbReference type="InterPro" id="IPR043402">
    <property type="entry name" value="Hesx1"/>
</dbReference>
<comment type="subcellular location">
    <subcellularLocation>
        <location evidence="1 4 5">Nucleus</location>
    </subcellularLocation>
</comment>
<dbReference type="Gene3D" id="1.10.10.60">
    <property type="entry name" value="Homeodomain-like"/>
    <property type="match status" value="1"/>
</dbReference>
<feature type="domain" description="Homeobox" evidence="7">
    <location>
        <begin position="104"/>
        <end position="150"/>
    </location>
</feature>
<dbReference type="InterPro" id="IPR001356">
    <property type="entry name" value="HD"/>
</dbReference>
<feature type="region of interest" description="Disordered" evidence="6">
    <location>
        <begin position="68"/>
        <end position="108"/>
    </location>
</feature>